<name>A0A2U4EV72_9SPIR</name>
<accession>A0A2U4EV72</accession>
<feature type="transmembrane region" description="Helical" evidence="1">
    <location>
        <begin position="280"/>
        <end position="298"/>
    </location>
</feature>
<protein>
    <submittedName>
        <fullName evidence="2">Uncharacterized protein</fullName>
    </submittedName>
</protein>
<evidence type="ECO:0000313" key="2">
    <source>
        <dbReference type="EMBL" id="EKV56686.1"/>
    </source>
</evidence>
<gene>
    <name evidence="2" type="ORF">A966_09079</name>
</gene>
<dbReference type="STRING" id="1289135.A966_09079"/>
<dbReference type="OrthoDB" id="9927500at2"/>
<feature type="transmembrane region" description="Helical" evidence="1">
    <location>
        <begin position="353"/>
        <end position="374"/>
    </location>
</feature>
<feature type="transmembrane region" description="Helical" evidence="1">
    <location>
        <begin position="38"/>
        <end position="67"/>
    </location>
</feature>
<dbReference type="RefSeq" id="WP_008724644.1">
    <property type="nucleotide sequence ID" value="NZ_JH994111.1"/>
</dbReference>
<organism evidence="2 3">
    <name type="scientific">Brachyspira hampsonii 30446</name>
    <dbReference type="NCBI Taxonomy" id="1289135"/>
    <lineage>
        <taxon>Bacteria</taxon>
        <taxon>Pseudomonadati</taxon>
        <taxon>Spirochaetota</taxon>
        <taxon>Spirochaetia</taxon>
        <taxon>Brachyspirales</taxon>
        <taxon>Brachyspiraceae</taxon>
        <taxon>Brachyspira</taxon>
    </lineage>
</organism>
<keyword evidence="1" id="KW-1133">Transmembrane helix</keyword>
<sequence>MPNKLLNDEEFLQIKKELDDIFATIDRLASPWIDLGNAVAGIGVLSAFFINPLVGLGAAAAGAFLGYSKKQKALEDKRKKFYEALPTLKNTARTKMSAVKENMILLNNNINLTEQLMINDSKSILSENNKQNKEHLINGISSSFKSYCRVSYMLELYQYALDTFEAWLNEEYSADYQCPNIDDSNAKCTIKLYNNSDFYTVASNNPTIGTLFIVNNNNDDDVKFIPKIVAENIYRSYSYDDIIFKNRNNTNLRFTNLYFKYKSYRRDNVLRSLYGYYDKMNVVLPIVFIISFFISMLADANAYNIGIVKFIFLSILPASVITGITALIWFISYHYLFNIRFKFYTTNLIKSSLYLLSVLLILIGLPTVYGYLYANNYRQKNIEYINLSSNEISNLIENKQFDDAYNKNDSLYLKYIYPLADINEAGTVKKYKKELYDNMSTNFFINFENALNSDMNYSNYQYVFDAYNDRNKYYKKIPDENYKNEIKELLSNIDKEIDKKRHEYLLSEVNIINNLINTNKSKAIELLDDMKHFSKDKFKLSDDKKFMIFNDTISYKEYWEKQREELLSKISN</sequence>
<dbReference type="GeneID" id="66488234"/>
<keyword evidence="1" id="KW-0812">Transmembrane</keyword>
<reference evidence="2 3" key="1">
    <citation type="submission" date="2012-07" db="EMBL/GenBank/DDBJ databases">
        <title>Genome sequence of Brachyspira sp. 30446, isolated from a pig with mucohaemorrhagic colitis.</title>
        <authorList>
            <person name="Rubin J.E."/>
            <person name="Fernando C."/>
            <person name="Harding J.C.S."/>
            <person name="Hill J.E."/>
        </authorList>
    </citation>
    <scope>NUCLEOTIDE SEQUENCE [LARGE SCALE GENOMIC DNA]</scope>
    <source>
        <strain evidence="2 3">30446</strain>
    </source>
</reference>
<evidence type="ECO:0000313" key="3">
    <source>
        <dbReference type="Proteomes" id="UP000011663"/>
    </source>
</evidence>
<dbReference type="Proteomes" id="UP000011663">
    <property type="component" value="Unassembled WGS sequence"/>
</dbReference>
<comment type="caution">
    <text evidence="2">The sequence shown here is derived from an EMBL/GenBank/DDBJ whole genome shotgun (WGS) entry which is preliminary data.</text>
</comment>
<keyword evidence="1" id="KW-0472">Membrane</keyword>
<dbReference type="EMBL" id="ALNZ01000028">
    <property type="protein sequence ID" value="EKV56686.1"/>
    <property type="molecule type" value="Genomic_DNA"/>
</dbReference>
<feature type="transmembrane region" description="Helical" evidence="1">
    <location>
        <begin position="310"/>
        <end position="332"/>
    </location>
</feature>
<evidence type="ECO:0000256" key="1">
    <source>
        <dbReference type="SAM" id="Phobius"/>
    </source>
</evidence>
<dbReference type="AlphaFoldDB" id="A0A2U4EV72"/>
<proteinExistence type="predicted"/>